<dbReference type="AlphaFoldDB" id="C7QJT7"/>
<dbReference type="InterPro" id="IPR059186">
    <property type="entry name" value="SACTE_4363"/>
</dbReference>
<dbReference type="PROSITE" id="PS50022">
    <property type="entry name" value="FA58C_3"/>
    <property type="match status" value="1"/>
</dbReference>
<dbReference type="KEGG" id="cai:Caci_4311"/>
<reference evidence="3 4" key="1">
    <citation type="journal article" date="2009" name="Stand. Genomic Sci.">
        <title>Complete genome sequence of Catenulispora acidiphila type strain (ID 139908).</title>
        <authorList>
            <person name="Copeland A."/>
            <person name="Lapidus A."/>
            <person name="Glavina Del Rio T."/>
            <person name="Nolan M."/>
            <person name="Lucas S."/>
            <person name="Chen F."/>
            <person name="Tice H."/>
            <person name="Cheng J.F."/>
            <person name="Bruce D."/>
            <person name="Goodwin L."/>
            <person name="Pitluck S."/>
            <person name="Mikhailova N."/>
            <person name="Pati A."/>
            <person name="Ivanova N."/>
            <person name="Mavromatis K."/>
            <person name="Chen A."/>
            <person name="Palaniappan K."/>
            <person name="Chain P."/>
            <person name="Land M."/>
            <person name="Hauser L."/>
            <person name="Chang Y.J."/>
            <person name="Jeffries C.D."/>
            <person name="Chertkov O."/>
            <person name="Brettin T."/>
            <person name="Detter J.C."/>
            <person name="Han C."/>
            <person name="Ali Z."/>
            <person name="Tindall B.J."/>
            <person name="Goker M."/>
            <person name="Bristow J."/>
            <person name="Eisen J.A."/>
            <person name="Markowitz V."/>
            <person name="Hugenholtz P."/>
            <person name="Kyrpides N.C."/>
            <person name="Klenk H.P."/>
        </authorList>
    </citation>
    <scope>NUCLEOTIDE SEQUENCE [LARGE SCALE GENOMIC DNA]</scope>
    <source>
        <strain evidence="4">DSM 44928 / JCM 14897 / NBRC 102108 / NRRL B-24433 / ID139908</strain>
    </source>
</reference>
<sequence precursor="true">MSNAWARPRASLFVVLTLLLAALSVPSFGARPAAAATCDTGTNLALNKAVSASSSEGAGTPATAAVDGNTGTRWSSQFSDPQWLQVDLGSSQSICQVTLNWETASGKAFQIQTSNDASTWTTIYSTTAGPGGTQTLSVTGTGRYIRMYGTARNTGYGYSLWEFGVYGGTNGGGGGTPPPPTGGSLGSNVIVFSPSMSQASIQSTLNSISDQQVPSEFGTGRYELLFQPGTYGSAANPLIFTVGFYEAVAGLGQNPNAVVINGTVDSYNQCSGGTCNATTNFWRSLSNLSINVTGMSGCQAGDDFWAVSQAAPMRRVHINGNVSLMDYCVGGPGYASGGFIADSQFTGGTVTNGSQQQYITRDSALDGWSNGVWNQVFCGDPGAPAQSFASNSGLSGGPAPYTTLGTCPVTREAPYLYQDSGGNYNVFVPSLATNSNGPTWTNGQTPGKSLSLNTFFVVQPSATVDQINAALNAGDNLLFTPGVYHVPSTITVTHPDTQIVGLGFATLIPTNGNTTLSVADVSGVTLTGLLFDAGPTTSPSLLQVGTAGSATRHDSDPVSLDDVFFRVGGATAGSVTTPLVDNSNDSLLDDVWIWRADHGAGAGTWTGDQSPTGLIVNGSNVTAYGLAVEHFQQNEVDWNGQSGTVVFFQNENPYEVPNQASWMASASQKGYPALYIPNSVTSFQGYGMGSYSYFNQGVDIHNSMAFQVPQNSGVKLHDVLSVFLNGSGGIDSVVNGTGKAVSSAFGGPSDVVSYP</sequence>
<dbReference type="HOGENOM" id="CLU_013797_0_0_11"/>
<proteinExistence type="predicted"/>
<dbReference type="InterPro" id="IPR000421">
    <property type="entry name" value="FA58C"/>
</dbReference>
<dbReference type="InterPro" id="IPR011050">
    <property type="entry name" value="Pectin_lyase_fold/virulence"/>
</dbReference>
<organism evidence="3 4">
    <name type="scientific">Catenulispora acidiphila (strain DSM 44928 / JCM 14897 / NBRC 102108 / NRRL B-24433 / ID139908)</name>
    <dbReference type="NCBI Taxonomy" id="479433"/>
    <lineage>
        <taxon>Bacteria</taxon>
        <taxon>Bacillati</taxon>
        <taxon>Actinomycetota</taxon>
        <taxon>Actinomycetes</taxon>
        <taxon>Catenulisporales</taxon>
        <taxon>Catenulisporaceae</taxon>
        <taxon>Catenulispora</taxon>
    </lineage>
</organism>
<accession>C7QJT7</accession>
<dbReference type="InterPro" id="IPR008979">
    <property type="entry name" value="Galactose-bd-like_sf"/>
</dbReference>
<dbReference type="EMBL" id="CP001700">
    <property type="protein sequence ID" value="ACU73175.1"/>
    <property type="molecule type" value="Genomic_DNA"/>
</dbReference>
<dbReference type="SUPFAM" id="SSF49785">
    <property type="entry name" value="Galactose-binding domain-like"/>
    <property type="match status" value="1"/>
</dbReference>
<dbReference type="CAZy" id="CBM32">
    <property type="family name" value="Carbohydrate-Binding Module Family 32"/>
</dbReference>
<evidence type="ECO:0000313" key="3">
    <source>
        <dbReference type="EMBL" id="ACU73175.1"/>
    </source>
</evidence>
<dbReference type="eggNOG" id="COG2273">
    <property type="taxonomic scope" value="Bacteria"/>
</dbReference>
<protein>
    <submittedName>
        <fullName evidence="3">Coagulation factor 5/8 type domain protein</fullName>
    </submittedName>
</protein>
<dbReference type="Proteomes" id="UP000000851">
    <property type="component" value="Chromosome"/>
</dbReference>
<dbReference type="RefSeq" id="WP_015792904.1">
    <property type="nucleotide sequence ID" value="NC_013131.1"/>
</dbReference>
<dbReference type="InParanoid" id="C7QJT7"/>
<feature type="signal peptide" evidence="1">
    <location>
        <begin position="1"/>
        <end position="29"/>
    </location>
</feature>
<keyword evidence="1" id="KW-0732">Signal</keyword>
<feature type="chain" id="PRO_5039419481" evidence="1">
    <location>
        <begin position="30"/>
        <end position="755"/>
    </location>
</feature>
<dbReference type="Gene3D" id="2.60.120.260">
    <property type="entry name" value="Galactose-binding domain-like"/>
    <property type="match status" value="1"/>
</dbReference>
<dbReference type="OrthoDB" id="2479530at2"/>
<dbReference type="STRING" id="479433.Caci_4311"/>
<dbReference type="SUPFAM" id="SSF51126">
    <property type="entry name" value="Pectin lyase-like"/>
    <property type="match status" value="1"/>
</dbReference>
<evidence type="ECO:0000259" key="2">
    <source>
        <dbReference type="PROSITE" id="PS50022"/>
    </source>
</evidence>
<feature type="domain" description="F5/8 type C" evidence="2">
    <location>
        <begin position="33"/>
        <end position="168"/>
    </location>
</feature>
<dbReference type="CAZy" id="GH55">
    <property type="family name" value="Glycoside Hydrolase Family 55"/>
</dbReference>
<evidence type="ECO:0000256" key="1">
    <source>
        <dbReference type="SAM" id="SignalP"/>
    </source>
</evidence>
<keyword evidence="4" id="KW-1185">Reference proteome</keyword>
<gene>
    <name evidence="3" type="ordered locus">Caci_4311</name>
</gene>
<dbReference type="Pfam" id="PF22633">
    <property type="entry name" value="F5_F8_type_C_2"/>
    <property type="match status" value="1"/>
</dbReference>
<evidence type="ECO:0000313" key="4">
    <source>
        <dbReference type="Proteomes" id="UP000000851"/>
    </source>
</evidence>
<dbReference type="CDD" id="cd23669">
    <property type="entry name" value="GH55_SacteLam55A-like"/>
    <property type="match status" value="1"/>
</dbReference>
<name>C7QJT7_CATAD</name>